<sequence length="222" mass="24731">MRGTDQSHVRYRSIECAVLNNRMCVLINRIAVPFNGMCDTDQSNVLYRSIECAVPINRMSTYLRLQYFARGVQSSMKQLRLALKGKAGAQLKTEENKIKVVALRITSNINTLIKDLMHNPPSYKSNIVLSWKPIQKQGVATSPETAKKRPHITPITFESDKKVAAGGKKSRGTPYSPPGGKYSNKAGRAPTGGDANYGNWGSSNYGNYNRNKGRGRNRGRFY</sequence>
<feature type="compositionally biased region" description="Basic residues" evidence="2">
    <location>
        <begin position="211"/>
        <end position="222"/>
    </location>
</feature>
<protein>
    <submittedName>
        <fullName evidence="3">Putative apoptosis inhibitor 5-A</fullName>
    </submittedName>
</protein>
<name>A0A2G8KCH1_STIJA</name>
<keyword evidence="4" id="KW-1185">Reference proteome</keyword>
<gene>
    <name evidence="3" type="ORF">BSL78_17434</name>
</gene>
<dbReference type="PANTHER" id="PTHR12758">
    <property type="entry name" value="APOPTOSIS INHIBITOR 5-RELATED"/>
    <property type="match status" value="1"/>
</dbReference>
<dbReference type="GO" id="GO:0006915">
    <property type="term" value="P:apoptotic process"/>
    <property type="evidence" value="ECO:0007669"/>
    <property type="project" value="UniProtKB-KW"/>
</dbReference>
<dbReference type="GO" id="GO:0043066">
    <property type="term" value="P:negative regulation of apoptotic process"/>
    <property type="evidence" value="ECO:0007669"/>
    <property type="project" value="TreeGrafter"/>
</dbReference>
<dbReference type="Proteomes" id="UP000230750">
    <property type="component" value="Unassembled WGS sequence"/>
</dbReference>
<dbReference type="Pfam" id="PF05918">
    <property type="entry name" value="API5"/>
    <property type="match status" value="1"/>
</dbReference>
<dbReference type="OrthoDB" id="19224at2759"/>
<keyword evidence="1" id="KW-0053">Apoptosis</keyword>
<evidence type="ECO:0000313" key="4">
    <source>
        <dbReference type="Proteomes" id="UP000230750"/>
    </source>
</evidence>
<evidence type="ECO:0000256" key="1">
    <source>
        <dbReference type="ARBA" id="ARBA00022703"/>
    </source>
</evidence>
<proteinExistence type="predicted"/>
<dbReference type="GO" id="GO:0005634">
    <property type="term" value="C:nucleus"/>
    <property type="evidence" value="ECO:0007669"/>
    <property type="project" value="TreeGrafter"/>
</dbReference>
<accession>A0A2G8KCH1</accession>
<feature type="compositionally biased region" description="Low complexity" evidence="2">
    <location>
        <begin position="196"/>
        <end position="210"/>
    </location>
</feature>
<dbReference type="STRING" id="307972.A0A2G8KCH1"/>
<evidence type="ECO:0000313" key="3">
    <source>
        <dbReference type="EMBL" id="PIK45704.1"/>
    </source>
</evidence>
<dbReference type="PANTHER" id="PTHR12758:SF19">
    <property type="entry name" value="APOPTOSIS INHIBITOR 5"/>
    <property type="match status" value="1"/>
</dbReference>
<dbReference type="GO" id="GO:0003723">
    <property type="term" value="F:RNA binding"/>
    <property type="evidence" value="ECO:0007669"/>
    <property type="project" value="TreeGrafter"/>
</dbReference>
<organism evidence="3 4">
    <name type="scientific">Stichopus japonicus</name>
    <name type="common">Sea cucumber</name>
    <dbReference type="NCBI Taxonomy" id="307972"/>
    <lineage>
        <taxon>Eukaryota</taxon>
        <taxon>Metazoa</taxon>
        <taxon>Echinodermata</taxon>
        <taxon>Eleutherozoa</taxon>
        <taxon>Echinozoa</taxon>
        <taxon>Holothuroidea</taxon>
        <taxon>Aspidochirotacea</taxon>
        <taxon>Aspidochirotida</taxon>
        <taxon>Stichopodidae</taxon>
        <taxon>Apostichopus</taxon>
    </lineage>
</organism>
<reference evidence="3 4" key="1">
    <citation type="journal article" date="2017" name="PLoS Biol.">
        <title>The sea cucumber genome provides insights into morphological evolution and visceral regeneration.</title>
        <authorList>
            <person name="Zhang X."/>
            <person name="Sun L."/>
            <person name="Yuan J."/>
            <person name="Sun Y."/>
            <person name="Gao Y."/>
            <person name="Zhang L."/>
            <person name="Li S."/>
            <person name="Dai H."/>
            <person name="Hamel J.F."/>
            <person name="Liu C."/>
            <person name="Yu Y."/>
            <person name="Liu S."/>
            <person name="Lin W."/>
            <person name="Guo K."/>
            <person name="Jin S."/>
            <person name="Xu P."/>
            <person name="Storey K.B."/>
            <person name="Huan P."/>
            <person name="Zhang T."/>
            <person name="Zhou Y."/>
            <person name="Zhang J."/>
            <person name="Lin C."/>
            <person name="Li X."/>
            <person name="Xing L."/>
            <person name="Huo D."/>
            <person name="Sun M."/>
            <person name="Wang L."/>
            <person name="Mercier A."/>
            <person name="Li F."/>
            <person name="Yang H."/>
            <person name="Xiang J."/>
        </authorList>
    </citation>
    <scope>NUCLEOTIDE SEQUENCE [LARGE SCALE GENOMIC DNA]</scope>
    <source>
        <strain evidence="3">Shaxun</strain>
        <tissue evidence="3">Muscle</tissue>
    </source>
</reference>
<comment type="caution">
    <text evidence="3">The sequence shown here is derived from an EMBL/GenBank/DDBJ whole genome shotgun (WGS) entry which is preliminary data.</text>
</comment>
<dbReference type="EMBL" id="MRZV01000692">
    <property type="protein sequence ID" value="PIK45704.1"/>
    <property type="molecule type" value="Genomic_DNA"/>
</dbReference>
<evidence type="ECO:0000256" key="2">
    <source>
        <dbReference type="SAM" id="MobiDB-lite"/>
    </source>
</evidence>
<dbReference type="AlphaFoldDB" id="A0A2G8KCH1"/>
<dbReference type="InterPro" id="IPR008383">
    <property type="entry name" value="API5"/>
</dbReference>
<feature type="region of interest" description="Disordered" evidence="2">
    <location>
        <begin position="154"/>
        <end position="222"/>
    </location>
</feature>